<evidence type="ECO:0000256" key="3">
    <source>
        <dbReference type="ARBA" id="ARBA00023102"/>
    </source>
</evidence>
<protein>
    <submittedName>
        <fullName evidence="6">1-(5-phosphoribosyl)-5-[(5-phosphoribosylamino)methylideneamino] imidazole-4-carboxamide isomerase</fullName>
    </submittedName>
</protein>
<evidence type="ECO:0000256" key="4">
    <source>
        <dbReference type="ARBA" id="ARBA00029440"/>
    </source>
</evidence>
<sequence>MDWKSVADRIVGVIDLKNHVAVHGIAGQRHLYRPVELSRFASGSSSRTIDGDAIGLINHYRQRGIHRFYVADLDALSGGAVQTRRLEDLIADSHAHHRRPGEQWILDVGLNENVDADDLAWLLDLNRRSCGSISWVVASESSLSDQTVSSLAKTIDPASMVLGIDLRQGKLNVGTTGFAGSKKNDPSADPIDQRTVTQRTVTQRTITQRTLDQWVESGREAGVEAALVLDVSAVGTASGPAAIDCCQQLHQRFPSWRLISGGGCRSAADVATYLEAGCNECLVATALHR</sequence>
<dbReference type="InterPro" id="IPR006062">
    <property type="entry name" value="His_biosynth"/>
</dbReference>
<evidence type="ECO:0000313" key="6">
    <source>
        <dbReference type="EMBL" id="TWT92281.1"/>
    </source>
</evidence>
<dbReference type="Proteomes" id="UP000316213">
    <property type="component" value="Unassembled WGS sequence"/>
</dbReference>
<dbReference type="EMBL" id="SJPM01000012">
    <property type="protein sequence ID" value="TWT92281.1"/>
    <property type="molecule type" value="Genomic_DNA"/>
</dbReference>
<dbReference type="InterPro" id="IPR011060">
    <property type="entry name" value="RibuloseP-bd_barrel"/>
</dbReference>
<comment type="caution">
    <text evidence="6">The sequence shown here is derived from an EMBL/GenBank/DDBJ whole genome shotgun (WGS) entry which is preliminary data.</text>
</comment>
<dbReference type="Pfam" id="PF00977">
    <property type="entry name" value="His_biosynth"/>
    <property type="match status" value="1"/>
</dbReference>
<evidence type="ECO:0000256" key="5">
    <source>
        <dbReference type="RuleBase" id="RU003657"/>
    </source>
</evidence>
<keyword evidence="7" id="KW-1185">Reference proteome</keyword>
<reference evidence="6 7" key="1">
    <citation type="submission" date="2019-02" db="EMBL/GenBank/DDBJ databases">
        <title>Deep-cultivation of Planctomycetes and their phenomic and genomic characterization uncovers novel biology.</title>
        <authorList>
            <person name="Wiegand S."/>
            <person name="Jogler M."/>
            <person name="Boedeker C."/>
            <person name="Pinto D."/>
            <person name="Vollmers J."/>
            <person name="Rivas-Marin E."/>
            <person name="Kohn T."/>
            <person name="Peeters S.H."/>
            <person name="Heuer A."/>
            <person name="Rast P."/>
            <person name="Oberbeckmann S."/>
            <person name="Bunk B."/>
            <person name="Jeske O."/>
            <person name="Meyerdierks A."/>
            <person name="Storesund J.E."/>
            <person name="Kallscheuer N."/>
            <person name="Luecker S."/>
            <person name="Lage O.M."/>
            <person name="Pohl T."/>
            <person name="Merkel B.J."/>
            <person name="Hornburger P."/>
            <person name="Mueller R.-W."/>
            <person name="Bruemmer F."/>
            <person name="Labrenz M."/>
            <person name="Spormann A.M."/>
            <person name="Op Den Camp H."/>
            <person name="Overmann J."/>
            <person name="Amann R."/>
            <person name="Jetten M.S.M."/>
            <person name="Mascher T."/>
            <person name="Medema M.H."/>
            <person name="Devos D.P."/>
            <person name="Kaster A.-K."/>
            <person name="Ovreas L."/>
            <person name="Rohde M."/>
            <person name="Galperin M.Y."/>
            <person name="Jogler C."/>
        </authorList>
    </citation>
    <scope>NUCLEOTIDE SEQUENCE [LARGE SCALE GENOMIC DNA]</scope>
    <source>
        <strain evidence="6 7">Pla100</strain>
    </source>
</reference>
<dbReference type="Gene3D" id="3.20.20.70">
    <property type="entry name" value="Aldolase class I"/>
    <property type="match status" value="1"/>
</dbReference>
<dbReference type="GO" id="GO:0016853">
    <property type="term" value="F:isomerase activity"/>
    <property type="evidence" value="ECO:0007669"/>
    <property type="project" value="UniProtKB-KW"/>
</dbReference>
<keyword evidence="3 5" id="KW-0368">Histidine biosynthesis</keyword>
<proteinExistence type="inferred from homology"/>
<evidence type="ECO:0000313" key="7">
    <source>
        <dbReference type="Proteomes" id="UP000316213"/>
    </source>
</evidence>
<evidence type="ECO:0000256" key="1">
    <source>
        <dbReference type="ARBA" id="ARBA00009667"/>
    </source>
</evidence>
<comment type="similarity">
    <text evidence="1 5">Belongs to the HisA/HisF family.</text>
</comment>
<dbReference type="RefSeq" id="WP_197168174.1">
    <property type="nucleotide sequence ID" value="NZ_SJPM01000012.1"/>
</dbReference>
<dbReference type="GO" id="GO:0000105">
    <property type="term" value="P:L-histidine biosynthetic process"/>
    <property type="evidence" value="ECO:0007669"/>
    <property type="project" value="UniProtKB-KW"/>
</dbReference>
<accession>A0A5C5ZYZ9</accession>
<dbReference type="AlphaFoldDB" id="A0A5C5ZYZ9"/>
<organism evidence="6 7">
    <name type="scientific">Neorhodopirellula pilleata</name>
    <dbReference type="NCBI Taxonomy" id="2714738"/>
    <lineage>
        <taxon>Bacteria</taxon>
        <taxon>Pseudomonadati</taxon>
        <taxon>Planctomycetota</taxon>
        <taxon>Planctomycetia</taxon>
        <taxon>Pirellulales</taxon>
        <taxon>Pirellulaceae</taxon>
        <taxon>Neorhodopirellula</taxon>
    </lineage>
</organism>
<keyword evidence="2 5" id="KW-0028">Amino-acid biosynthesis</keyword>
<evidence type="ECO:0000256" key="2">
    <source>
        <dbReference type="ARBA" id="ARBA00022605"/>
    </source>
</evidence>
<keyword evidence="6" id="KW-0413">Isomerase</keyword>
<gene>
    <name evidence="6" type="ORF">Pla100_48190</name>
</gene>
<comment type="pathway">
    <text evidence="4">Amino-acid biosynthesis.</text>
</comment>
<dbReference type="SUPFAM" id="SSF51366">
    <property type="entry name" value="Ribulose-phoshate binding barrel"/>
    <property type="match status" value="1"/>
</dbReference>
<dbReference type="InterPro" id="IPR013785">
    <property type="entry name" value="Aldolase_TIM"/>
</dbReference>
<name>A0A5C5ZYZ9_9BACT</name>